<evidence type="ECO:0000313" key="1">
    <source>
        <dbReference type="EMBL" id="MCA6068970.1"/>
    </source>
</evidence>
<proteinExistence type="predicted"/>
<evidence type="ECO:0000313" key="2">
    <source>
        <dbReference type="Proteomes" id="UP000618240"/>
    </source>
</evidence>
<comment type="caution">
    <text evidence="1">The sequence shown here is derived from an EMBL/GenBank/DDBJ whole genome shotgun (WGS) entry which is preliminary data.</text>
</comment>
<gene>
    <name evidence="1" type="ORF">JI747_017525</name>
</gene>
<dbReference type="EMBL" id="JAERSE020000005">
    <property type="protein sequence ID" value="MCA6068970.1"/>
    <property type="molecule type" value="Genomic_DNA"/>
</dbReference>
<sequence length="295" mass="35496">MYIEQNIYSIDFAKTKVIWFADMPLIVPETLTFEQEKYIKAALRTLFYGNTSVDNILKSSYFKDNVEIMLQNKRNYEESDLKEYDDLRNTFFEFQEKIYLKYKQILYNINFEKKSVAYFHCGLIYKKLDSNFSALRMLIKYDYIYECYAIIRQMIEQIAFAYDTQFRNEIKDFQSPTKSISKLKEFYPSIGILYGELSSKTHIDSSQFANHYYVNLKDEKESGVILRSREKTFLICHRALIMLDLYSCVFENIFYNEIENFSCIKKNKMLLKKRDTRNFINIFGKAYSKLIKKYF</sequence>
<accession>A0ABS8A7Q5</accession>
<organism evidence="1 2">
    <name type="scientific">Chryseobacterium tagetis</name>
    <dbReference type="NCBI Taxonomy" id="2801334"/>
    <lineage>
        <taxon>Bacteria</taxon>
        <taxon>Pseudomonadati</taxon>
        <taxon>Bacteroidota</taxon>
        <taxon>Flavobacteriia</taxon>
        <taxon>Flavobacteriales</taxon>
        <taxon>Weeksellaceae</taxon>
        <taxon>Chryseobacterium group</taxon>
        <taxon>Chryseobacterium</taxon>
    </lineage>
</organism>
<dbReference type="Proteomes" id="UP000618240">
    <property type="component" value="Unassembled WGS sequence"/>
</dbReference>
<name>A0ABS8A7Q5_9FLAO</name>
<dbReference type="RefSeq" id="WP_225690169.1">
    <property type="nucleotide sequence ID" value="NZ_JAERSE020000005.1"/>
</dbReference>
<reference evidence="1 2" key="1">
    <citation type="submission" date="2021-09" db="EMBL/GenBank/DDBJ databases">
        <title>Genome sequencing and assembly of Chryseobacterium sp. RG1.</title>
        <authorList>
            <person name="Chhetri G."/>
        </authorList>
    </citation>
    <scope>NUCLEOTIDE SEQUENCE [LARGE SCALE GENOMIC DNA]</scope>
    <source>
        <strain evidence="1 2">RG1</strain>
    </source>
</reference>
<keyword evidence="2" id="KW-1185">Reference proteome</keyword>
<protein>
    <submittedName>
        <fullName evidence="1">Uncharacterized protein</fullName>
    </submittedName>
</protein>